<feature type="domain" description="NAD(P)-binding" evidence="2">
    <location>
        <begin position="8"/>
        <end position="207"/>
    </location>
</feature>
<dbReference type="Proteomes" id="UP000756132">
    <property type="component" value="Chromosome 7"/>
</dbReference>
<dbReference type="RefSeq" id="XP_047764444.1">
    <property type="nucleotide sequence ID" value="XM_047909275.1"/>
</dbReference>
<dbReference type="Gene3D" id="3.40.50.720">
    <property type="entry name" value="NAD(P)-binding Rossmann-like Domain"/>
    <property type="match status" value="1"/>
</dbReference>
<accession>A0A9Q8URT7</accession>
<dbReference type="OrthoDB" id="10254221at2759"/>
<dbReference type="InterPro" id="IPR036291">
    <property type="entry name" value="NAD(P)-bd_dom_sf"/>
</dbReference>
<organism evidence="3 4">
    <name type="scientific">Passalora fulva</name>
    <name type="common">Tomato leaf mold</name>
    <name type="synonym">Cladosporium fulvum</name>
    <dbReference type="NCBI Taxonomy" id="5499"/>
    <lineage>
        <taxon>Eukaryota</taxon>
        <taxon>Fungi</taxon>
        <taxon>Dikarya</taxon>
        <taxon>Ascomycota</taxon>
        <taxon>Pezizomycotina</taxon>
        <taxon>Dothideomycetes</taxon>
        <taxon>Dothideomycetidae</taxon>
        <taxon>Mycosphaerellales</taxon>
        <taxon>Mycosphaerellaceae</taxon>
        <taxon>Fulvia</taxon>
    </lineage>
</organism>
<reference evidence="3" key="2">
    <citation type="journal article" date="2022" name="Microb. Genom.">
        <title>A chromosome-scale genome assembly of the tomato pathogen Cladosporium fulvum reveals a compartmentalized genome architecture and the presence of a dispensable chromosome.</title>
        <authorList>
            <person name="Zaccaron A.Z."/>
            <person name="Chen L.H."/>
            <person name="Samaras A."/>
            <person name="Stergiopoulos I."/>
        </authorList>
    </citation>
    <scope>NUCLEOTIDE SEQUENCE</scope>
    <source>
        <strain evidence="3">Race5_Kim</strain>
    </source>
</reference>
<protein>
    <submittedName>
        <fullName evidence="3">Oxidoreductase aflX</fullName>
    </submittedName>
</protein>
<evidence type="ECO:0000256" key="1">
    <source>
        <dbReference type="ARBA" id="ARBA00038376"/>
    </source>
</evidence>
<dbReference type="PANTHER" id="PTHR15020">
    <property type="entry name" value="FLAVIN REDUCTASE-RELATED"/>
    <property type="match status" value="1"/>
</dbReference>
<dbReference type="AlphaFoldDB" id="A0A9Q8URT7"/>
<sequence>MPSYAILGATGNIGRSILEVLLQSPDNHINAYCRFKQKLYKLMPVVKHNKQVDVFEGELSDINLLARCLIGTTAAFQAVAVDGNQPGCTIAQDTSRRVTTALEHLKANGHRLPKLVVTSSSSTDHSLLSNVPSFFRNMLYRAFSHTYDDLLAAEKFIRSKDDLISATFVKPGALTSQPQVGHELSLEVAKSPLSYLDLAAGMIELADDSSERYDMKGVAVNSAVKVPFPRESPMKIFKGLLCHFFPWLYPYIG</sequence>
<reference evidence="3" key="1">
    <citation type="submission" date="2021-12" db="EMBL/GenBank/DDBJ databases">
        <authorList>
            <person name="Zaccaron A."/>
            <person name="Stergiopoulos I."/>
        </authorList>
    </citation>
    <scope>NUCLEOTIDE SEQUENCE</scope>
    <source>
        <strain evidence="3">Race5_Kim</strain>
    </source>
</reference>
<dbReference type="OMA" id="GCTIAQD"/>
<evidence type="ECO:0000313" key="3">
    <source>
        <dbReference type="EMBL" id="UJO20078.1"/>
    </source>
</evidence>
<dbReference type="GeneID" id="71990005"/>
<dbReference type="InterPro" id="IPR016040">
    <property type="entry name" value="NAD(P)-bd_dom"/>
</dbReference>
<dbReference type="SUPFAM" id="SSF51735">
    <property type="entry name" value="NAD(P)-binding Rossmann-fold domains"/>
    <property type="match status" value="1"/>
</dbReference>
<dbReference type="PANTHER" id="PTHR15020:SF50">
    <property type="entry name" value="UPF0659 PROTEIN YMR090W"/>
    <property type="match status" value="1"/>
</dbReference>
<dbReference type="EMBL" id="CP090169">
    <property type="protein sequence ID" value="UJO20078.1"/>
    <property type="molecule type" value="Genomic_DNA"/>
</dbReference>
<evidence type="ECO:0000259" key="2">
    <source>
        <dbReference type="Pfam" id="PF13460"/>
    </source>
</evidence>
<keyword evidence="4" id="KW-1185">Reference proteome</keyword>
<comment type="similarity">
    <text evidence="1">Belongs to the avfA family.</text>
</comment>
<gene>
    <name evidence="3" type="ORF">CLAFUR5_10127</name>
</gene>
<dbReference type="KEGG" id="ffu:CLAFUR5_10127"/>
<evidence type="ECO:0000313" key="4">
    <source>
        <dbReference type="Proteomes" id="UP000756132"/>
    </source>
</evidence>
<name>A0A9Q8URT7_PASFU</name>
<proteinExistence type="inferred from homology"/>
<dbReference type="Pfam" id="PF13460">
    <property type="entry name" value="NAD_binding_10"/>
    <property type="match status" value="1"/>
</dbReference>